<accession>A0A0F9GA87</accession>
<name>A0A0F9GA87_9ZZZZ</name>
<sequence>MAKKRPYKQRIEATQRKKLAYLKALAYGLSKDEALAQVGIPAQTFNRWLLKDTEFSYLASLENRAVLEHKAIDFLTQDRVLVMAKLHDVANKILNKPFNELSEAEIDVLKRVMSTNTAQGLKSLRDAIVQREDVPTTSYRRVDIINAIEDKRQQFITEGEEPEGGD</sequence>
<comment type="caution">
    <text evidence="1">The sequence shown here is derived from an EMBL/GenBank/DDBJ whole genome shotgun (WGS) entry which is preliminary data.</text>
</comment>
<organism evidence="1">
    <name type="scientific">marine sediment metagenome</name>
    <dbReference type="NCBI Taxonomy" id="412755"/>
    <lineage>
        <taxon>unclassified sequences</taxon>
        <taxon>metagenomes</taxon>
        <taxon>ecological metagenomes</taxon>
    </lineage>
</organism>
<evidence type="ECO:0000313" key="1">
    <source>
        <dbReference type="EMBL" id="KKL87366.1"/>
    </source>
</evidence>
<gene>
    <name evidence="1" type="ORF">LCGC14_1935410</name>
</gene>
<protein>
    <submittedName>
        <fullName evidence="1">Uncharacterized protein</fullName>
    </submittedName>
</protein>
<proteinExistence type="predicted"/>
<dbReference type="EMBL" id="LAZR01020853">
    <property type="protein sequence ID" value="KKL87366.1"/>
    <property type="molecule type" value="Genomic_DNA"/>
</dbReference>
<reference evidence="1" key="1">
    <citation type="journal article" date="2015" name="Nature">
        <title>Complex archaea that bridge the gap between prokaryotes and eukaryotes.</title>
        <authorList>
            <person name="Spang A."/>
            <person name="Saw J.H."/>
            <person name="Jorgensen S.L."/>
            <person name="Zaremba-Niedzwiedzka K."/>
            <person name="Martijn J."/>
            <person name="Lind A.E."/>
            <person name="van Eijk R."/>
            <person name="Schleper C."/>
            <person name="Guy L."/>
            <person name="Ettema T.J."/>
        </authorList>
    </citation>
    <scope>NUCLEOTIDE SEQUENCE</scope>
</reference>
<dbReference type="AlphaFoldDB" id="A0A0F9GA87"/>